<organism evidence="3 4">
    <name type="scientific">Thermoclostridium stercorarium (strain ATCC 35414 / DSM 8532 / NCIMB 11754)</name>
    <name type="common">Clostridium stercorarium</name>
    <dbReference type="NCBI Taxonomy" id="1121335"/>
    <lineage>
        <taxon>Bacteria</taxon>
        <taxon>Bacillati</taxon>
        <taxon>Bacillota</taxon>
        <taxon>Clostridia</taxon>
        <taxon>Eubacteriales</taxon>
        <taxon>Oscillospiraceae</taxon>
        <taxon>Thermoclostridium</taxon>
    </lineage>
</organism>
<dbReference type="PANTHER" id="PTHR21240:SF19">
    <property type="entry name" value="CATALYTIC_ HYDROLASE"/>
    <property type="match status" value="1"/>
</dbReference>
<dbReference type="Gene3D" id="3.20.20.140">
    <property type="entry name" value="Metal-dependent hydrolases"/>
    <property type="match status" value="1"/>
</dbReference>
<reference evidence="3 4" key="1">
    <citation type="journal article" date="2013" name="Genome Announc.">
        <title>Complete genome sequence of Clostridium stercorarium subsp. stercorarium strain DSM 8532, a thermophilic degrader of plant cell wall fibers.</title>
        <authorList>
            <person name="Poehlein A."/>
            <person name="Zverlov V.V."/>
            <person name="Daniel R."/>
            <person name="Schwarz W.H."/>
            <person name="Liebl W."/>
        </authorList>
    </citation>
    <scope>NUCLEOTIDE SEQUENCE [LARGE SCALE GENOMIC DNA]</scope>
    <source>
        <strain evidence="4">ATCC 35414 / DSM 8532 / NCIMB 11754</strain>
    </source>
</reference>
<gene>
    <name evidence="3" type="ordered locus">Cst_c02350</name>
</gene>
<dbReference type="RefSeq" id="WP_015357956.1">
    <property type="nucleotide sequence ID" value="NC_020134.1"/>
</dbReference>
<dbReference type="KEGG" id="csd:Clst_0222"/>
<dbReference type="eggNOG" id="COG3618">
    <property type="taxonomic scope" value="Bacteria"/>
</dbReference>
<dbReference type="InterPro" id="IPR006680">
    <property type="entry name" value="Amidohydro-rel"/>
</dbReference>
<accession>L7VKR7</accession>
<evidence type="ECO:0000256" key="1">
    <source>
        <dbReference type="ARBA" id="ARBA00023239"/>
    </source>
</evidence>
<dbReference type="EMBL" id="CP004044">
    <property type="protein sequence ID" value="AGC67259.1"/>
    <property type="molecule type" value="Genomic_DNA"/>
</dbReference>
<dbReference type="STRING" id="1121335.Cst_c02350"/>
<feature type="domain" description="Amidohydrolase-related" evidence="2">
    <location>
        <begin position="4"/>
        <end position="301"/>
    </location>
</feature>
<dbReference type="SUPFAM" id="SSF51556">
    <property type="entry name" value="Metallo-dependent hydrolases"/>
    <property type="match status" value="1"/>
</dbReference>
<evidence type="ECO:0000259" key="2">
    <source>
        <dbReference type="Pfam" id="PF04909"/>
    </source>
</evidence>
<keyword evidence="1" id="KW-0456">Lyase</keyword>
<keyword evidence="4" id="KW-1185">Reference proteome</keyword>
<dbReference type="InterPro" id="IPR032465">
    <property type="entry name" value="ACMSD"/>
</dbReference>
<dbReference type="AlphaFoldDB" id="L7VKR7"/>
<evidence type="ECO:0000313" key="4">
    <source>
        <dbReference type="Proteomes" id="UP000011220"/>
    </source>
</evidence>
<dbReference type="InterPro" id="IPR032466">
    <property type="entry name" value="Metal_Hydrolase"/>
</dbReference>
<dbReference type="KEGG" id="css:Cst_c02350"/>
<dbReference type="Proteomes" id="UP000011220">
    <property type="component" value="Chromosome"/>
</dbReference>
<protein>
    <submittedName>
        <fullName evidence="3">Amidohydrolase</fullName>
    </submittedName>
</protein>
<keyword evidence="3" id="KW-0378">Hydrolase</keyword>
<dbReference type="PANTHER" id="PTHR21240">
    <property type="entry name" value="2-AMINO-3-CARBOXYLMUCONATE-6-SEMIALDEHYDE DECARBOXYLASE"/>
    <property type="match status" value="1"/>
</dbReference>
<name>L7VKR7_THES1</name>
<proteinExistence type="predicted"/>
<sequence>MRIIDAHVHVIQNIAGFGAKGELRAIGNGQAIWSTGDIINLIPPELGEYDVTPEAVIKFMDQNNIEKAVLLQGSFYGFQNHYTYQAIQKYPDRFTGAATYDPFCLEKDKIRDYLFNKLGFKIVKFEVSTGSGLMSYHGRIDLGGEIMDEVFSDANERNLVFVIDIGRPGSLSFQVDKLRNAILRYPEMKFVVCHLLAPGLNDEKVVTDELKKLNLPNVWFDLAALPSNVRPEKYPYPTAQQYLKTAKEIVGADRLIFGSDIPSVLTRDSYMNLVDYIMLSDVFTDSEKEKVFFRNAEQVYFGG</sequence>
<dbReference type="GO" id="GO:0016831">
    <property type="term" value="F:carboxy-lyase activity"/>
    <property type="evidence" value="ECO:0007669"/>
    <property type="project" value="InterPro"/>
</dbReference>
<dbReference type="PATRIC" id="fig|1121335.3.peg.222"/>
<dbReference type="Pfam" id="PF04909">
    <property type="entry name" value="Amidohydro_2"/>
    <property type="match status" value="1"/>
</dbReference>
<evidence type="ECO:0000313" key="3">
    <source>
        <dbReference type="EMBL" id="AGC67259.1"/>
    </source>
</evidence>
<dbReference type="GO" id="GO:0016787">
    <property type="term" value="F:hydrolase activity"/>
    <property type="evidence" value="ECO:0007669"/>
    <property type="project" value="UniProtKB-KW"/>
</dbReference>